<dbReference type="InterPro" id="IPR028098">
    <property type="entry name" value="Glyco_trans_4-like_N"/>
</dbReference>
<gene>
    <name evidence="3" type="ORF">MNB_SV-5-60</name>
</gene>
<dbReference type="InterPro" id="IPR001296">
    <property type="entry name" value="Glyco_trans_1"/>
</dbReference>
<dbReference type="EMBL" id="FPKX01000047">
    <property type="protein sequence ID" value="SFZ98402.1"/>
    <property type="molecule type" value="Genomic_DNA"/>
</dbReference>
<dbReference type="Gene3D" id="3.40.50.2000">
    <property type="entry name" value="Glycogen Phosphorylase B"/>
    <property type="match status" value="2"/>
</dbReference>
<accession>A0A1W1EED5</accession>
<dbReference type="PANTHER" id="PTHR45947:SF3">
    <property type="entry name" value="SULFOQUINOVOSYL TRANSFERASE SQD2"/>
    <property type="match status" value="1"/>
</dbReference>
<organism evidence="3">
    <name type="scientific">hydrothermal vent metagenome</name>
    <dbReference type="NCBI Taxonomy" id="652676"/>
    <lineage>
        <taxon>unclassified sequences</taxon>
        <taxon>metagenomes</taxon>
        <taxon>ecological metagenomes</taxon>
    </lineage>
</organism>
<feature type="domain" description="Glycosyl transferase family 1" evidence="1">
    <location>
        <begin position="185"/>
        <end position="329"/>
    </location>
</feature>
<dbReference type="InterPro" id="IPR050194">
    <property type="entry name" value="Glycosyltransferase_grp1"/>
</dbReference>
<sequence>MKILQILPELNEGGVERGTVELSRELVILGHESIVMSAGGKFTKQIELDGAKHIDLDVCSKNPFSAAKRVKELRKILEILQPDIIHARSRVPAWLSYWANRKLNIPFVTTVHGFNSVSPYSAIMTKGDAVICVSASIKEYIQIHYKTEEEKITIIPRGIDLKKFNPKNLDQEFMKMFSNNYNLIGKFVVTSVGRITQLKDLETFIKSIAILKKTHTNVVGLIVGGVREDKNLYFESLKTLVKELNIEKDIVFTGSQSSVAEIYALSDVVVSASKKPESFGRSVAEALALNTPVVATNHGGVLDIIIENENGYFYETENAQALAYNIEKAKRLSFDGFAYISKHFSLKQMVDKTIDVYKGLVK</sequence>
<feature type="domain" description="Glycosyltransferase subfamily 4-like N-terminal" evidence="2">
    <location>
        <begin position="13"/>
        <end position="162"/>
    </location>
</feature>
<name>A0A1W1EED5_9ZZZZ</name>
<dbReference type="GO" id="GO:0016758">
    <property type="term" value="F:hexosyltransferase activity"/>
    <property type="evidence" value="ECO:0007669"/>
    <property type="project" value="TreeGrafter"/>
</dbReference>
<proteinExistence type="predicted"/>
<keyword evidence="3" id="KW-0808">Transferase</keyword>
<dbReference type="Pfam" id="PF00534">
    <property type="entry name" value="Glycos_transf_1"/>
    <property type="match status" value="1"/>
</dbReference>
<dbReference type="SUPFAM" id="SSF53756">
    <property type="entry name" value="UDP-Glycosyltransferase/glycogen phosphorylase"/>
    <property type="match status" value="1"/>
</dbReference>
<evidence type="ECO:0000259" key="1">
    <source>
        <dbReference type="Pfam" id="PF00534"/>
    </source>
</evidence>
<dbReference type="Pfam" id="PF13439">
    <property type="entry name" value="Glyco_transf_4"/>
    <property type="match status" value="1"/>
</dbReference>
<evidence type="ECO:0000259" key="2">
    <source>
        <dbReference type="Pfam" id="PF13439"/>
    </source>
</evidence>
<reference evidence="3" key="1">
    <citation type="submission" date="2016-10" db="EMBL/GenBank/DDBJ databases">
        <authorList>
            <person name="de Groot N.N."/>
        </authorList>
    </citation>
    <scope>NUCLEOTIDE SEQUENCE</scope>
</reference>
<protein>
    <submittedName>
        <fullName evidence="3">Glycosyltransferase</fullName>
    </submittedName>
</protein>
<dbReference type="CDD" id="cd03819">
    <property type="entry name" value="GT4_WavL-like"/>
    <property type="match status" value="1"/>
</dbReference>
<dbReference type="PANTHER" id="PTHR45947">
    <property type="entry name" value="SULFOQUINOVOSYL TRANSFERASE SQD2"/>
    <property type="match status" value="1"/>
</dbReference>
<dbReference type="AlphaFoldDB" id="A0A1W1EED5"/>
<evidence type="ECO:0000313" key="3">
    <source>
        <dbReference type="EMBL" id="SFZ98402.1"/>
    </source>
</evidence>